<dbReference type="RefSeq" id="XP_028543600.1">
    <property type="nucleotide sequence ID" value="XM_028687799.1"/>
</dbReference>
<comment type="caution">
    <text evidence="2">The sequence shown here is derived from an EMBL/GenBank/DDBJ whole genome shotgun (WGS) entry which is preliminary data.</text>
</comment>
<feature type="region of interest" description="Disordered" evidence="1">
    <location>
        <begin position="114"/>
        <end position="135"/>
    </location>
</feature>
<feature type="compositionally biased region" description="Basic and acidic residues" evidence="1">
    <location>
        <begin position="57"/>
        <end position="80"/>
    </location>
</feature>
<feature type="region of interest" description="Disordered" evidence="1">
    <location>
        <begin position="563"/>
        <end position="582"/>
    </location>
</feature>
<gene>
    <name evidence="2" type="ORF">PGO_092110</name>
</gene>
<sequence>MNEKNDSELRNSDNVNDASTVKEKEHNINNKTNEFEKIRDSFDSADSVDSANSADSADSKEKGTSECVDTNDKSEQKNDEVKTPSFFTKCVNKIKNFNSATSEGDVDMEVEKMGSSKDNEGNTNCNDNEESGGGMNLLSKEEINPAEQEKTMVTIPQNCELQLAISAISTFHKNKTELNLDRGEIYLNENELALISYHLSTSGFRFFPIDDTKKKKKRELSKLDELIVDTKRIKSDHPIGSSFKRDGSYEGKKIEIGDRGKNEDFSNADENVVKCEIKTGGSDCGTLLTHSGNVGKTEHTKVYHYAEKQEDKSERKLKEYEDDIHRDSTLNEMKEKKSDKTSNYLDEDAKKELEDKEKIELCDEILTQIKNSFYDQILNIENNFKNLDNKIEDNNCFYFQCIMEKLKNKKYENTFLIYNDVYLYLNNLLFMSKPSSYIWMKLHELSTQITNSISDIQQRKKDKAWIQTIHNVHHQSMAKEEMKKEKINSQDTIEQSINEEEKLAFQLLLGKLHQDIHFELFRKFKNKAVWKTLEGGEIELDDKLTKADVFREMYNWCKDQLELKSKQSDSSESESDSSKDSY</sequence>
<evidence type="ECO:0000313" key="2">
    <source>
        <dbReference type="EMBL" id="GAW81011.1"/>
    </source>
</evidence>
<evidence type="ECO:0000256" key="1">
    <source>
        <dbReference type="SAM" id="MobiDB-lite"/>
    </source>
</evidence>
<dbReference type="GeneID" id="39747729"/>
<accession>A0A1Y1JEQ8</accession>
<feature type="compositionally biased region" description="Basic and acidic residues" evidence="1">
    <location>
        <begin position="20"/>
        <end position="42"/>
    </location>
</feature>
<proteinExistence type="predicted"/>
<organism evidence="2 3">
    <name type="scientific">Plasmodium gonderi</name>
    <dbReference type="NCBI Taxonomy" id="77519"/>
    <lineage>
        <taxon>Eukaryota</taxon>
        <taxon>Sar</taxon>
        <taxon>Alveolata</taxon>
        <taxon>Apicomplexa</taxon>
        <taxon>Aconoidasida</taxon>
        <taxon>Haemosporida</taxon>
        <taxon>Plasmodiidae</taxon>
        <taxon>Plasmodium</taxon>
        <taxon>Plasmodium (Plasmodium)</taxon>
    </lineage>
</organism>
<dbReference type="AlphaFoldDB" id="A0A1Y1JEQ8"/>
<feature type="region of interest" description="Disordered" evidence="1">
    <location>
        <begin position="1"/>
        <end position="80"/>
    </location>
</feature>
<protein>
    <submittedName>
        <fullName evidence="2">Uncharacterized protein</fullName>
    </submittedName>
</protein>
<reference evidence="3" key="1">
    <citation type="submission" date="2017-04" db="EMBL/GenBank/DDBJ databases">
        <title>Plasmodium gonderi genome.</title>
        <authorList>
            <person name="Arisue N."/>
            <person name="Honma H."/>
            <person name="Kawai S."/>
            <person name="Tougan T."/>
            <person name="Tanabe K."/>
            <person name="Horii T."/>
        </authorList>
    </citation>
    <scope>NUCLEOTIDE SEQUENCE [LARGE SCALE GENOMIC DNA]</scope>
    <source>
        <strain evidence="3">ATCC 30045</strain>
    </source>
</reference>
<name>A0A1Y1JEQ8_PLAGO</name>
<feature type="compositionally biased region" description="Low complexity" evidence="1">
    <location>
        <begin position="44"/>
        <end position="56"/>
    </location>
</feature>
<dbReference type="Proteomes" id="UP000195521">
    <property type="component" value="Unassembled WGS sequence"/>
</dbReference>
<evidence type="ECO:0000313" key="3">
    <source>
        <dbReference type="Proteomes" id="UP000195521"/>
    </source>
</evidence>
<keyword evidence="3" id="KW-1185">Reference proteome</keyword>
<dbReference type="EMBL" id="BDQF01000010">
    <property type="protein sequence ID" value="GAW81011.1"/>
    <property type="molecule type" value="Genomic_DNA"/>
</dbReference>
<feature type="compositionally biased region" description="Basic and acidic residues" evidence="1">
    <location>
        <begin position="1"/>
        <end position="11"/>
    </location>
</feature>
<dbReference type="OrthoDB" id="343702at2759"/>
<dbReference type="OMA" id="CFYFQCI"/>